<evidence type="ECO:0000256" key="8">
    <source>
        <dbReference type="ARBA" id="ARBA00023186"/>
    </source>
</evidence>
<sequence length="378" mass="44262">MEDFGLYIHIPFCTKKCFYCDFTSFPDRMDIIEKYIDCLIQELSFYKGKLKNHNIKTIFIGGGTPSSIDGKYIYKVLDYIYSNYTVDKTPEITIEINPGTLTKDKANIYKKSGINRISMGLQTFNRHILKSIGRSHTPEEFYDSYDILNRLGFKNINVDLIFGLPNQALKDIIYDLKQVTKLNINHISYYSLIIEAGTLMNKWYEEGKLDLPNEDEERQMYYYIVDTLIKNGFTHYEISNFARDNYQCIHNNIYWKVKPYLGIGLGSHSNIMGKRFWNVDRFHEYFSLISKDIFPIAGEEIIDKETEISEFCILGLRLIEGINKKEFRNRFHINIEDIFKDQIAKHINNSLLIEDQDSLHLSPKGLDLANLVEVDFLL</sequence>
<keyword evidence="4 9" id="KW-0949">S-adenosyl-L-methionine</keyword>
<dbReference type="GO" id="GO:0006779">
    <property type="term" value="P:porphyrin-containing compound biosynthetic process"/>
    <property type="evidence" value="ECO:0007669"/>
    <property type="project" value="InterPro"/>
</dbReference>
<evidence type="ECO:0000256" key="3">
    <source>
        <dbReference type="ARBA" id="ARBA00022617"/>
    </source>
</evidence>
<comment type="function">
    <text evidence="9">Probably acts as a heme chaperone, transferring heme to an unknown acceptor. Binds one molecule of heme per monomer, possibly covalently. Binds 1 [4Fe-4S] cluster. The cluster is coordinated with 3 cysteines and an exchangeable S-adenosyl-L-methionine.</text>
</comment>
<dbReference type="InterPro" id="IPR058240">
    <property type="entry name" value="rSAM_sf"/>
</dbReference>
<keyword evidence="12" id="KW-1185">Reference proteome</keyword>
<dbReference type="SFLD" id="SFLDF00288">
    <property type="entry name" value="HemN-like__clustered_with_nucl"/>
    <property type="match status" value="1"/>
</dbReference>
<evidence type="ECO:0000313" key="12">
    <source>
        <dbReference type="Proteomes" id="UP000601522"/>
    </source>
</evidence>
<dbReference type="SMART" id="SM00729">
    <property type="entry name" value="Elp3"/>
    <property type="match status" value="1"/>
</dbReference>
<dbReference type="GO" id="GO:0005737">
    <property type="term" value="C:cytoplasm"/>
    <property type="evidence" value="ECO:0007669"/>
    <property type="project" value="UniProtKB-SubCell"/>
</dbReference>
<dbReference type="InterPro" id="IPR004559">
    <property type="entry name" value="HemW-like"/>
</dbReference>
<dbReference type="RefSeq" id="WP_249323615.1">
    <property type="nucleotide sequence ID" value="NZ_JACRTK010000002.1"/>
</dbReference>
<dbReference type="PROSITE" id="PS51918">
    <property type="entry name" value="RADICAL_SAM"/>
    <property type="match status" value="1"/>
</dbReference>
<keyword evidence="9" id="KW-0004">4Fe-4S</keyword>
<dbReference type="SFLD" id="SFLDG01082">
    <property type="entry name" value="B12-binding_domain_containing"/>
    <property type="match status" value="1"/>
</dbReference>
<dbReference type="SFLD" id="SFLDF00562">
    <property type="entry name" value="HemN-like__clustered_with_heat"/>
    <property type="match status" value="1"/>
</dbReference>
<dbReference type="EMBL" id="JACRTK010000002">
    <property type="protein sequence ID" value="MBC8590781.1"/>
    <property type="molecule type" value="Genomic_DNA"/>
</dbReference>
<keyword evidence="7 9" id="KW-0411">Iron-sulfur</keyword>
<dbReference type="InterPro" id="IPR013785">
    <property type="entry name" value="Aldolase_TIM"/>
</dbReference>
<evidence type="ECO:0000256" key="1">
    <source>
        <dbReference type="ARBA" id="ARBA00006100"/>
    </source>
</evidence>
<accession>A0A926EZX7</accession>
<evidence type="ECO:0000256" key="9">
    <source>
        <dbReference type="RuleBase" id="RU364116"/>
    </source>
</evidence>
<dbReference type="InterPro" id="IPR006638">
    <property type="entry name" value="Elp3/MiaA/NifB-like_rSAM"/>
</dbReference>
<reference evidence="11 12" key="1">
    <citation type="submission" date="2020-08" db="EMBL/GenBank/DDBJ databases">
        <title>Genome public.</title>
        <authorList>
            <person name="Liu C."/>
            <person name="Sun Q."/>
        </authorList>
    </citation>
    <scope>NUCLEOTIDE SEQUENCE [LARGE SCALE GENOMIC DNA]</scope>
    <source>
        <strain evidence="11 12">NSJ-26</strain>
    </source>
</reference>
<dbReference type="Proteomes" id="UP000601522">
    <property type="component" value="Unassembled WGS sequence"/>
</dbReference>
<dbReference type="SUPFAM" id="SSF102114">
    <property type="entry name" value="Radical SAM enzymes"/>
    <property type="match status" value="1"/>
</dbReference>
<evidence type="ECO:0000256" key="6">
    <source>
        <dbReference type="ARBA" id="ARBA00023004"/>
    </source>
</evidence>
<dbReference type="InterPro" id="IPR010723">
    <property type="entry name" value="HemN_C"/>
</dbReference>
<evidence type="ECO:0000313" key="11">
    <source>
        <dbReference type="EMBL" id="MBC8590781.1"/>
    </source>
</evidence>
<keyword evidence="5 9" id="KW-0479">Metal-binding</keyword>
<gene>
    <name evidence="11" type="ORF">H8689_06490</name>
</gene>
<name>A0A926EZX7_9FIRM</name>
<dbReference type="Gene3D" id="3.20.20.70">
    <property type="entry name" value="Aldolase class I"/>
    <property type="match status" value="1"/>
</dbReference>
<dbReference type="GO" id="GO:0046872">
    <property type="term" value="F:metal ion binding"/>
    <property type="evidence" value="ECO:0007669"/>
    <property type="project" value="UniProtKB-UniRule"/>
</dbReference>
<organism evidence="11 12">
    <name type="scientific">Wansuia hejianensis</name>
    <dbReference type="NCBI Taxonomy" id="2763667"/>
    <lineage>
        <taxon>Bacteria</taxon>
        <taxon>Bacillati</taxon>
        <taxon>Bacillota</taxon>
        <taxon>Clostridia</taxon>
        <taxon>Lachnospirales</taxon>
        <taxon>Lachnospiraceae</taxon>
        <taxon>Wansuia</taxon>
    </lineage>
</organism>
<feature type="domain" description="Radical SAM core" evidence="10">
    <location>
        <begin position="1"/>
        <end position="234"/>
    </location>
</feature>
<comment type="caution">
    <text evidence="11">The sequence shown here is derived from an EMBL/GenBank/DDBJ whole genome shotgun (WGS) entry which is preliminary data.</text>
</comment>
<dbReference type="SFLD" id="SFLDG01065">
    <property type="entry name" value="anaerobic_coproporphyrinogen-I"/>
    <property type="match status" value="1"/>
</dbReference>
<evidence type="ECO:0000256" key="7">
    <source>
        <dbReference type="ARBA" id="ARBA00023014"/>
    </source>
</evidence>
<keyword evidence="8 9" id="KW-0143">Chaperone</keyword>
<keyword evidence="3 9" id="KW-0349">Heme</keyword>
<dbReference type="GO" id="GO:0004109">
    <property type="term" value="F:coproporphyrinogen oxidase activity"/>
    <property type="evidence" value="ECO:0007669"/>
    <property type="project" value="InterPro"/>
</dbReference>
<comment type="subcellular location">
    <subcellularLocation>
        <location evidence="9">Cytoplasm</location>
    </subcellularLocation>
</comment>
<evidence type="ECO:0000256" key="5">
    <source>
        <dbReference type="ARBA" id="ARBA00022723"/>
    </source>
</evidence>
<dbReference type="PANTHER" id="PTHR13932">
    <property type="entry name" value="COPROPORPHYRINIGEN III OXIDASE"/>
    <property type="match status" value="1"/>
</dbReference>
<dbReference type="CDD" id="cd01335">
    <property type="entry name" value="Radical_SAM"/>
    <property type="match status" value="1"/>
</dbReference>
<dbReference type="Pfam" id="PF06969">
    <property type="entry name" value="HemN_C"/>
    <property type="match status" value="1"/>
</dbReference>
<dbReference type="SFLD" id="SFLDS00029">
    <property type="entry name" value="Radical_SAM"/>
    <property type="match status" value="1"/>
</dbReference>
<dbReference type="NCBIfam" id="TIGR00539">
    <property type="entry name" value="hemN_rel"/>
    <property type="match status" value="1"/>
</dbReference>
<evidence type="ECO:0000256" key="4">
    <source>
        <dbReference type="ARBA" id="ARBA00022691"/>
    </source>
</evidence>
<dbReference type="AlphaFoldDB" id="A0A926EZX7"/>
<protein>
    <recommendedName>
        <fullName evidence="2 9">Heme chaperone HemW</fullName>
    </recommendedName>
</protein>
<keyword evidence="9" id="KW-0963">Cytoplasm</keyword>
<evidence type="ECO:0000259" key="10">
    <source>
        <dbReference type="PROSITE" id="PS51918"/>
    </source>
</evidence>
<proteinExistence type="inferred from homology"/>
<dbReference type="GO" id="GO:0051539">
    <property type="term" value="F:4 iron, 4 sulfur cluster binding"/>
    <property type="evidence" value="ECO:0007669"/>
    <property type="project" value="UniProtKB-UniRule"/>
</dbReference>
<dbReference type="InterPro" id="IPR007197">
    <property type="entry name" value="rSAM"/>
</dbReference>
<evidence type="ECO:0000256" key="2">
    <source>
        <dbReference type="ARBA" id="ARBA00017228"/>
    </source>
</evidence>
<dbReference type="Pfam" id="PF04055">
    <property type="entry name" value="Radical_SAM"/>
    <property type="match status" value="1"/>
</dbReference>
<comment type="similarity">
    <text evidence="1">Belongs to the anaerobic coproporphyrinogen-III oxidase family. HemW subfamily.</text>
</comment>
<dbReference type="InterPro" id="IPR034505">
    <property type="entry name" value="Coproporphyrinogen-III_oxidase"/>
</dbReference>
<dbReference type="PANTHER" id="PTHR13932:SF5">
    <property type="entry name" value="RADICAL S-ADENOSYL METHIONINE DOMAIN-CONTAINING PROTEIN 1, MITOCHONDRIAL"/>
    <property type="match status" value="1"/>
</dbReference>
<keyword evidence="6 9" id="KW-0408">Iron</keyword>